<gene>
    <name evidence="1" type="ORF">FFV09_02285</name>
</gene>
<name>A0A4Y6UTU6_SACBS</name>
<evidence type="ECO:0000313" key="1">
    <source>
        <dbReference type="EMBL" id="QDH19796.1"/>
    </source>
</evidence>
<protein>
    <submittedName>
        <fullName evidence="1">Uncharacterized protein</fullName>
    </submittedName>
</protein>
<accession>A0A4Y6UTU6</accession>
<organism evidence="1 2">
    <name type="scientific">Saccharibacillus brassicae</name>
    <dbReference type="NCBI Taxonomy" id="2583377"/>
    <lineage>
        <taxon>Bacteria</taxon>
        <taxon>Bacillati</taxon>
        <taxon>Bacillota</taxon>
        <taxon>Bacilli</taxon>
        <taxon>Bacillales</taxon>
        <taxon>Paenibacillaceae</taxon>
        <taxon>Saccharibacillus</taxon>
    </lineage>
</organism>
<proteinExistence type="predicted"/>
<dbReference type="Proteomes" id="UP000316968">
    <property type="component" value="Chromosome"/>
</dbReference>
<keyword evidence="2" id="KW-1185">Reference proteome</keyword>
<dbReference type="KEGG" id="saca:FFV09_02285"/>
<dbReference type="RefSeq" id="WP_141446183.1">
    <property type="nucleotide sequence ID" value="NZ_CP041217.1"/>
</dbReference>
<dbReference type="AlphaFoldDB" id="A0A4Y6UTU6"/>
<dbReference type="EMBL" id="CP041217">
    <property type="protein sequence ID" value="QDH19796.1"/>
    <property type="molecule type" value="Genomic_DNA"/>
</dbReference>
<dbReference type="OrthoDB" id="2570938at2"/>
<evidence type="ECO:0000313" key="2">
    <source>
        <dbReference type="Proteomes" id="UP000316968"/>
    </source>
</evidence>
<reference evidence="1 2" key="1">
    <citation type="submission" date="2019-06" db="EMBL/GenBank/DDBJ databases">
        <title>Saccharibacillus brassicae sp. nov., an endophytic bacterium isolated from Chinese cabbage seeds (Brassica pekinensis).</title>
        <authorList>
            <person name="Jiang L."/>
            <person name="Lee J."/>
            <person name="Kim S.W."/>
        </authorList>
    </citation>
    <scope>NUCLEOTIDE SEQUENCE [LARGE SCALE GENOMIC DNA]</scope>
    <source>
        <strain evidence="2">KCTC 43072 / ATSA2</strain>
    </source>
</reference>
<sequence>MHHTVHLFYKCNTHEFSALFKALAQVSEDRGCKFYEIYKESLYRFELLKKNGIQIQLVQVSFEDGISYRAVELIMNPMRLLNGEDYISLASQSYRSQIEKAFHQIWALVKERFNHTRINPNLKFKLDLLSSYKVKRIDIATNLHVPYPEIYMKLIRRSNIPKGFQLYTEFNAIGKRHVPPKDSFYIFREKLGKEGNRSKKSITINCYNKNVQLHENNLNGAEQIRNIIRFEVQCHYDKVYRITKSKKFENQSYFQFIEEELSNSIIQAYFKKTIGFGDYYSLSAAKKVLMQSSVRQSTKDKLSDTLDLVSQKRSIAKASEASKDKKKFNENINKLNKLGINAVTIPFSEKLEFLPCIFEYFLEELI</sequence>